<dbReference type="InterPro" id="IPR029510">
    <property type="entry name" value="Ald_DH_CS_GLU"/>
</dbReference>
<organism evidence="8 9">
    <name type="scientific">Methylomonas paludis</name>
    <dbReference type="NCBI Taxonomy" id="1173101"/>
    <lineage>
        <taxon>Bacteria</taxon>
        <taxon>Pseudomonadati</taxon>
        <taxon>Pseudomonadota</taxon>
        <taxon>Gammaproteobacteria</taxon>
        <taxon>Methylococcales</taxon>
        <taxon>Methylococcaceae</taxon>
        <taxon>Methylomonas</taxon>
    </lineage>
</organism>
<dbReference type="InterPro" id="IPR016162">
    <property type="entry name" value="Ald_DH_N"/>
</dbReference>
<dbReference type="PIRSF" id="PIRSF036492">
    <property type="entry name" value="ALDH"/>
    <property type="match status" value="1"/>
</dbReference>
<dbReference type="Gene3D" id="3.40.605.10">
    <property type="entry name" value="Aldehyde Dehydrogenase, Chain A, domain 1"/>
    <property type="match status" value="1"/>
</dbReference>
<keyword evidence="2 3" id="KW-0560">Oxidoreductase</keyword>
<dbReference type="InterPro" id="IPR016163">
    <property type="entry name" value="Ald_DH_C"/>
</dbReference>
<protein>
    <recommendedName>
        <fullName evidence="3">Aldehyde dehydrogenase</fullName>
    </recommendedName>
</protein>
<evidence type="ECO:0000313" key="9">
    <source>
        <dbReference type="Proteomes" id="UP000676649"/>
    </source>
</evidence>
<name>A0A975MMC7_9GAMM</name>
<evidence type="ECO:0000256" key="1">
    <source>
        <dbReference type="ARBA" id="ARBA00009986"/>
    </source>
</evidence>
<reference evidence="8" key="1">
    <citation type="submission" date="2021-04" db="EMBL/GenBank/DDBJ databases">
        <title>Draft genome sequence data of methanotrophic Methylovulum sp. strain S1L and Methylomonas sp. strain S2AM isolated from boreal lake water columns.</title>
        <authorList>
            <person name="Rissanen A.J."/>
            <person name="Mangayil R."/>
            <person name="Svenning M.M."/>
            <person name="Khanongnuch R."/>
        </authorList>
    </citation>
    <scope>NUCLEOTIDE SEQUENCE</scope>
    <source>
        <strain evidence="8">S2AM</strain>
    </source>
</reference>
<dbReference type="AlphaFoldDB" id="A0A975MMC7"/>
<feature type="active site" evidence="4">
    <location>
        <position position="268"/>
    </location>
</feature>
<dbReference type="InterPro" id="IPR012394">
    <property type="entry name" value="Aldehyde_DH_NAD(P)"/>
</dbReference>
<dbReference type="InterPro" id="IPR015590">
    <property type="entry name" value="Aldehyde_DH_dom"/>
</dbReference>
<dbReference type="RefSeq" id="WP_215581671.1">
    <property type="nucleotide sequence ID" value="NZ_CP073754.1"/>
</dbReference>
<dbReference type="KEGG" id="mpad:KEF85_14160"/>
<evidence type="ECO:0000256" key="5">
    <source>
        <dbReference type="PROSITE-ProRule" id="PRU10007"/>
    </source>
</evidence>
<evidence type="ECO:0000256" key="2">
    <source>
        <dbReference type="ARBA" id="ARBA00023002"/>
    </source>
</evidence>
<dbReference type="PANTHER" id="PTHR11699">
    <property type="entry name" value="ALDEHYDE DEHYDROGENASE-RELATED"/>
    <property type="match status" value="1"/>
</dbReference>
<dbReference type="Proteomes" id="UP000676649">
    <property type="component" value="Chromosome"/>
</dbReference>
<proteinExistence type="inferred from homology"/>
<dbReference type="GO" id="GO:0016620">
    <property type="term" value="F:oxidoreductase activity, acting on the aldehyde or oxo group of donors, NAD or NADP as acceptor"/>
    <property type="evidence" value="ECO:0007669"/>
    <property type="project" value="InterPro"/>
</dbReference>
<evidence type="ECO:0000259" key="7">
    <source>
        <dbReference type="Pfam" id="PF00171"/>
    </source>
</evidence>
<gene>
    <name evidence="8" type="ORF">KEF85_14160</name>
</gene>
<dbReference type="EMBL" id="CP073754">
    <property type="protein sequence ID" value="QWF70465.1"/>
    <property type="molecule type" value="Genomic_DNA"/>
</dbReference>
<accession>A0A975MMC7</accession>
<dbReference type="GO" id="GO:0006081">
    <property type="term" value="P:aldehyde metabolic process"/>
    <property type="evidence" value="ECO:0007669"/>
    <property type="project" value="InterPro"/>
</dbReference>
<keyword evidence="9" id="KW-1185">Reference proteome</keyword>
<dbReference type="SUPFAM" id="SSF53720">
    <property type="entry name" value="ALDH-like"/>
    <property type="match status" value="1"/>
</dbReference>
<dbReference type="Gene3D" id="3.40.309.10">
    <property type="entry name" value="Aldehyde Dehydrogenase, Chain A, domain 2"/>
    <property type="match status" value="1"/>
</dbReference>
<comment type="similarity">
    <text evidence="1 3 6">Belongs to the aldehyde dehydrogenase family.</text>
</comment>
<feature type="domain" description="Aldehyde dehydrogenase" evidence="7">
    <location>
        <begin position="4"/>
        <end position="449"/>
    </location>
</feature>
<evidence type="ECO:0000256" key="3">
    <source>
        <dbReference type="PIRNR" id="PIRNR036492"/>
    </source>
</evidence>
<sequence>MVEIQAVSPLDGKLLGSFVGSTEQTIQLQLLAARSAAQIWTQYPVAKRAKILSGLRPILLAESKAICTIIMQTTGKVATEALLGEIFPVLDLLRYYEKHAAQILSYQPVFTSPFAYPGATAGFSWRPYGVVAVISPWNFPFQLSLVPLLTALFAGNAVILKVSELSLPIGQLIIDLLARLDLPNGLVQWAVGAGECGAQLIDAGPDLVCFTGSLATGREVMRRAATHPLPVLLEMGGKDAMLVFADAYLLRACDAALYGAFSNSGQVCISTERLYVEQTCYAEFLAMLLAGVSKLKVGEGTQADLGAISSPAQFAVIEAHYQDALAKGAKASGPLLGDGNFIRPVVLWDVSHDMLIMREESFAPFLPVMAFQTENEVVNLANDSEFGLNVSIWSQDLHKAQRIAAQLQVGNWVINDVLKNAGHPRLPFGGVKNSGFGRYHGAEGLRQFSYPVSGLISRSRIAREPNWFPYTERSYRQLMGFMDFVYGSDSLYRRIRRNWRVLLAFREYSAINIVQAWQNLKLLLPWKRDY</sequence>
<dbReference type="InterPro" id="IPR016161">
    <property type="entry name" value="Ald_DH/histidinol_DH"/>
</dbReference>
<evidence type="ECO:0000313" key="8">
    <source>
        <dbReference type="EMBL" id="QWF70465.1"/>
    </source>
</evidence>
<dbReference type="Pfam" id="PF00171">
    <property type="entry name" value="Aldedh"/>
    <property type="match status" value="1"/>
</dbReference>
<feature type="active site" evidence="4 5">
    <location>
        <position position="234"/>
    </location>
</feature>
<evidence type="ECO:0000256" key="4">
    <source>
        <dbReference type="PIRSR" id="PIRSR036492-1"/>
    </source>
</evidence>
<evidence type="ECO:0000256" key="6">
    <source>
        <dbReference type="RuleBase" id="RU003345"/>
    </source>
</evidence>
<dbReference type="CDD" id="cd07099">
    <property type="entry name" value="ALDH_DDALDH"/>
    <property type="match status" value="1"/>
</dbReference>
<dbReference type="PROSITE" id="PS00687">
    <property type="entry name" value="ALDEHYDE_DEHYDR_GLU"/>
    <property type="match status" value="1"/>
</dbReference>